<comment type="caution">
    <text evidence="2">The sequence shown here is derived from an EMBL/GenBank/DDBJ whole genome shotgun (WGS) entry which is preliminary data.</text>
</comment>
<feature type="region of interest" description="Disordered" evidence="1">
    <location>
        <begin position="266"/>
        <end position="296"/>
    </location>
</feature>
<proteinExistence type="predicted"/>
<evidence type="ECO:0008006" key="4">
    <source>
        <dbReference type="Google" id="ProtNLM"/>
    </source>
</evidence>
<organism evidence="2 3">
    <name type="scientific">Streptomyces crystallinus</name>
    <dbReference type="NCBI Taxonomy" id="68191"/>
    <lineage>
        <taxon>Bacteria</taxon>
        <taxon>Bacillati</taxon>
        <taxon>Actinomycetota</taxon>
        <taxon>Actinomycetes</taxon>
        <taxon>Kitasatosporales</taxon>
        <taxon>Streptomycetaceae</taxon>
        <taxon>Streptomyces</taxon>
    </lineage>
</organism>
<feature type="compositionally biased region" description="Basic and acidic residues" evidence="1">
    <location>
        <begin position="226"/>
        <end position="238"/>
    </location>
</feature>
<feature type="region of interest" description="Disordered" evidence="1">
    <location>
        <begin position="200"/>
        <end position="252"/>
    </location>
</feature>
<evidence type="ECO:0000313" key="3">
    <source>
        <dbReference type="Proteomes" id="UP001500668"/>
    </source>
</evidence>
<reference evidence="3" key="1">
    <citation type="journal article" date="2019" name="Int. J. Syst. Evol. Microbiol.">
        <title>The Global Catalogue of Microorganisms (GCM) 10K type strain sequencing project: providing services to taxonomists for standard genome sequencing and annotation.</title>
        <authorList>
            <consortium name="The Broad Institute Genomics Platform"/>
            <consortium name="The Broad Institute Genome Sequencing Center for Infectious Disease"/>
            <person name="Wu L."/>
            <person name="Ma J."/>
        </authorList>
    </citation>
    <scope>NUCLEOTIDE SEQUENCE [LARGE SCALE GENOMIC DNA]</scope>
    <source>
        <strain evidence="3">JCM 5067</strain>
    </source>
</reference>
<evidence type="ECO:0000313" key="2">
    <source>
        <dbReference type="EMBL" id="GAA0593065.1"/>
    </source>
</evidence>
<sequence length="296" mass="32548">MDRPWNGGRRAAQGQVAHAACGFVQRARLGEDGKMRQRHAWHRPDPRCGRRPLLAQAGVSVVLFPVTRRELVDIFGEDRLATLPATAFPPFTADTEGARLLQTVGVPTGTLYLREPDGNDGRLPLLQDVVDSGDFEDAPKDADGWPVIGWLLNAHLALDPRSGKVYAFDADEETVQELHTDVSSLIQVSLRFQRLLEEFTFSDDPDSDDPDSDDPDSDDADEEAEFERLEGEVERIRQETSSIDPLPFQDDETVWSVVGEEIAAGQRFTGSSPGGRSTRHYTPCPSDCETCGGVSG</sequence>
<dbReference type="EMBL" id="BAAACA010000014">
    <property type="protein sequence ID" value="GAA0593065.1"/>
    <property type="molecule type" value="Genomic_DNA"/>
</dbReference>
<name>A0ABP3QP07_9ACTN</name>
<dbReference type="Pfam" id="PF14435">
    <property type="entry name" value="SUKH-4"/>
    <property type="match status" value="1"/>
</dbReference>
<keyword evidence="3" id="KW-1185">Reference proteome</keyword>
<feature type="compositionally biased region" description="Acidic residues" evidence="1">
    <location>
        <begin position="200"/>
        <end position="225"/>
    </location>
</feature>
<evidence type="ECO:0000256" key="1">
    <source>
        <dbReference type="SAM" id="MobiDB-lite"/>
    </source>
</evidence>
<protein>
    <recommendedName>
        <fullName evidence="4">SUKH-4 immunity protein of toxin-antitoxin system</fullName>
    </recommendedName>
</protein>
<dbReference type="Proteomes" id="UP001500668">
    <property type="component" value="Unassembled WGS sequence"/>
</dbReference>
<gene>
    <name evidence="2" type="ORF">GCM10010394_22950</name>
</gene>
<accession>A0ABP3QP07</accession>
<dbReference type="InterPro" id="IPR025851">
    <property type="entry name" value="SUKH-4"/>
</dbReference>